<accession>A0ABW9XCA1</accession>
<dbReference type="PROSITE" id="PS50883">
    <property type="entry name" value="EAL"/>
    <property type="match status" value="1"/>
</dbReference>
<dbReference type="Proteomes" id="UP000753724">
    <property type="component" value="Unassembled WGS sequence"/>
</dbReference>
<evidence type="ECO:0000256" key="1">
    <source>
        <dbReference type="SAM" id="Coils"/>
    </source>
</evidence>
<keyword evidence="2" id="KW-0812">Transmembrane</keyword>
<keyword evidence="2" id="KW-0472">Membrane</keyword>
<dbReference type="Pfam" id="PF00990">
    <property type="entry name" value="GGDEF"/>
    <property type="match status" value="1"/>
</dbReference>
<dbReference type="Gene3D" id="3.20.20.450">
    <property type="entry name" value="EAL domain"/>
    <property type="match status" value="1"/>
</dbReference>
<evidence type="ECO:0000256" key="2">
    <source>
        <dbReference type="SAM" id="Phobius"/>
    </source>
</evidence>
<dbReference type="InterPro" id="IPR001633">
    <property type="entry name" value="EAL_dom"/>
</dbReference>
<evidence type="ECO:0000313" key="5">
    <source>
        <dbReference type="EMBL" id="NBC36164.1"/>
    </source>
</evidence>
<dbReference type="Gene3D" id="3.30.70.270">
    <property type="match status" value="1"/>
</dbReference>
<dbReference type="SUPFAM" id="SSF141868">
    <property type="entry name" value="EAL domain-like"/>
    <property type="match status" value="1"/>
</dbReference>
<dbReference type="SMART" id="SM00267">
    <property type="entry name" value="GGDEF"/>
    <property type="match status" value="1"/>
</dbReference>
<evidence type="ECO:0000259" key="3">
    <source>
        <dbReference type="PROSITE" id="PS50883"/>
    </source>
</evidence>
<dbReference type="InterPro" id="IPR043128">
    <property type="entry name" value="Rev_trsase/Diguanyl_cyclase"/>
</dbReference>
<dbReference type="PANTHER" id="PTHR44757">
    <property type="entry name" value="DIGUANYLATE CYCLASE DGCP"/>
    <property type="match status" value="1"/>
</dbReference>
<keyword evidence="2" id="KW-1133">Transmembrane helix</keyword>
<feature type="domain" description="EAL" evidence="3">
    <location>
        <begin position="467"/>
        <end position="716"/>
    </location>
</feature>
<dbReference type="NCBIfam" id="TIGR00254">
    <property type="entry name" value="GGDEF"/>
    <property type="match status" value="1"/>
</dbReference>
<dbReference type="Pfam" id="PF00563">
    <property type="entry name" value="EAL"/>
    <property type="match status" value="1"/>
</dbReference>
<protein>
    <submittedName>
        <fullName evidence="5">EAL domain-containing protein</fullName>
    </submittedName>
</protein>
<reference evidence="6" key="1">
    <citation type="submission" date="2020-01" db="EMBL/GenBank/DDBJ databases">
        <title>Sphingomonas sp. strain CSW-10.</title>
        <authorList>
            <person name="Chen W.-M."/>
        </authorList>
    </citation>
    <scope>NUCLEOTIDE SEQUENCE [LARGE SCALE GENOMIC DNA]</scope>
    <source>
        <strain evidence="6">FSY-8</strain>
    </source>
</reference>
<dbReference type="EMBL" id="JAAAPO010000002">
    <property type="protein sequence ID" value="NBC36164.1"/>
    <property type="molecule type" value="Genomic_DNA"/>
</dbReference>
<dbReference type="RefSeq" id="WP_161717409.1">
    <property type="nucleotide sequence ID" value="NZ_JAAAPO010000002.1"/>
</dbReference>
<evidence type="ECO:0000313" key="6">
    <source>
        <dbReference type="Proteomes" id="UP000753724"/>
    </source>
</evidence>
<feature type="transmembrane region" description="Helical" evidence="2">
    <location>
        <begin position="20"/>
        <end position="43"/>
    </location>
</feature>
<dbReference type="SMART" id="SM00052">
    <property type="entry name" value="EAL"/>
    <property type="match status" value="1"/>
</dbReference>
<comment type="caution">
    <text evidence="5">The sequence shown here is derived from an EMBL/GenBank/DDBJ whole genome shotgun (WGS) entry which is preliminary data.</text>
</comment>
<gene>
    <name evidence="5" type="ORF">GTZ99_06285</name>
</gene>
<evidence type="ECO:0000259" key="4">
    <source>
        <dbReference type="PROSITE" id="PS50887"/>
    </source>
</evidence>
<proteinExistence type="predicted"/>
<feature type="transmembrane region" description="Helical" evidence="2">
    <location>
        <begin position="252"/>
        <end position="275"/>
    </location>
</feature>
<sequence>MATAQQRGTDAQDSNPHAGMVYPILWLAVLALAGLTLTVLLLSTRFDTAALRMQQQMALRGFINRQDEVATMLTLRLTSDDAASHLTPRIDPVWVDRRIAADMARSYPDSHLFVLDANGRPQYAAWQGQRGRLDSYAPFAFAARQAIGRMQAYGQPQSPLNQARNLVAHGGRVYLLTVIRAAPTAQAPLVVSAVATDNRMASRFGLFQIVSDMTIATGATTTPDRSMVALYDLGGRPVANINWSQMRPAQDLLANLKVPLLAMLGVFAMVAYSLMRQAGNVARSLMASEARARHLAHHDPLTQLPNRALMFSRLSQLLAMARRTPMAVAVHCLDLDRFKDVNDTLGHPAGDELIIAVGRRITALIREGDTLARLGGDEFVVLQPHASADGASHLAERIVEALRAPFDLTYGQVEIGCSIGITLVSDSQTSATEAIRQADLALYGAKENGRGRAAFFEAEMDAALRRRRALEGDLRRAMAQGDLHMVYQAQVDEGRHVVGLEALVRWTHPAHGNIPPVIFVPLAEECGLIGELGEYILGRVFADTAQWRHCPVAINISALQLRQTDFMASITRQVALHAADPANYEIEITETVLLGDDPVTRDNIAVLKQEGFTIALDDFGTGYSSLSSLQRFAIDKIKIDRLFVRNIQSDDPETRRLVHAVIQLGQSLGLEVIAEGVETETQMAQLLTAGCRRFQGYLFGMPMPADALPHMRDVFPSIPPVTG</sequence>
<dbReference type="InterPro" id="IPR035919">
    <property type="entry name" value="EAL_sf"/>
</dbReference>
<dbReference type="PROSITE" id="PS50887">
    <property type="entry name" value="GGDEF"/>
    <property type="match status" value="1"/>
</dbReference>
<feature type="coiled-coil region" evidence="1">
    <location>
        <begin position="453"/>
        <end position="480"/>
    </location>
</feature>
<dbReference type="InterPro" id="IPR029787">
    <property type="entry name" value="Nucleotide_cyclase"/>
</dbReference>
<dbReference type="CDD" id="cd01949">
    <property type="entry name" value="GGDEF"/>
    <property type="match status" value="1"/>
</dbReference>
<organism evidence="5 6">
    <name type="scientific">Novosphingobium ovatum</name>
    <dbReference type="NCBI Taxonomy" id="1908523"/>
    <lineage>
        <taxon>Bacteria</taxon>
        <taxon>Pseudomonadati</taxon>
        <taxon>Pseudomonadota</taxon>
        <taxon>Alphaproteobacteria</taxon>
        <taxon>Sphingomonadales</taxon>
        <taxon>Sphingomonadaceae</taxon>
        <taxon>Novosphingobium</taxon>
    </lineage>
</organism>
<dbReference type="CDD" id="cd01948">
    <property type="entry name" value="EAL"/>
    <property type="match status" value="1"/>
</dbReference>
<keyword evidence="6" id="KW-1185">Reference proteome</keyword>
<dbReference type="SUPFAM" id="SSF55073">
    <property type="entry name" value="Nucleotide cyclase"/>
    <property type="match status" value="1"/>
</dbReference>
<feature type="domain" description="GGDEF" evidence="4">
    <location>
        <begin position="326"/>
        <end position="458"/>
    </location>
</feature>
<dbReference type="PANTHER" id="PTHR44757:SF2">
    <property type="entry name" value="BIOFILM ARCHITECTURE MAINTENANCE PROTEIN MBAA"/>
    <property type="match status" value="1"/>
</dbReference>
<dbReference type="InterPro" id="IPR052155">
    <property type="entry name" value="Biofilm_reg_signaling"/>
</dbReference>
<dbReference type="InterPro" id="IPR000160">
    <property type="entry name" value="GGDEF_dom"/>
</dbReference>
<keyword evidence="1" id="KW-0175">Coiled coil</keyword>
<name>A0ABW9XCA1_9SPHN</name>